<keyword evidence="2" id="KW-1185">Reference proteome</keyword>
<dbReference type="AlphaFoldDB" id="A0A9W7DBD4"/>
<protein>
    <submittedName>
        <fullName evidence="1">Unnamed protein product</fullName>
    </submittedName>
</protein>
<proteinExistence type="predicted"/>
<evidence type="ECO:0000313" key="2">
    <source>
        <dbReference type="Proteomes" id="UP001165121"/>
    </source>
</evidence>
<organism evidence="1 2">
    <name type="scientific">Phytophthora fragariaefolia</name>
    <dbReference type="NCBI Taxonomy" id="1490495"/>
    <lineage>
        <taxon>Eukaryota</taxon>
        <taxon>Sar</taxon>
        <taxon>Stramenopiles</taxon>
        <taxon>Oomycota</taxon>
        <taxon>Peronosporomycetes</taxon>
        <taxon>Peronosporales</taxon>
        <taxon>Peronosporaceae</taxon>
        <taxon>Phytophthora</taxon>
    </lineage>
</organism>
<reference evidence="1" key="1">
    <citation type="submission" date="2023-04" db="EMBL/GenBank/DDBJ databases">
        <title>Phytophthora fragariaefolia NBRC 109709.</title>
        <authorList>
            <person name="Ichikawa N."/>
            <person name="Sato H."/>
            <person name="Tonouchi N."/>
        </authorList>
    </citation>
    <scope>NUCLEOTIDE SEQUENCE</scope>
    <source>
        <strain evidence="1">NBRC 109709</strain>
    </source>
</reference>
<comment type="caution">
    <text evidence="1">The sequence shown here is derived from an EMBL/GenBank/DDBJ whole genome shotgun (WGS) entry which is preliminary data.</text>
</comment>
<sequence>MEDKRLKQRFLNEKKQREDELVDFAVGDYVLRSRVDAKHRIKLQVANFVDPSDLVRTVARAGDRALSASPVGGDRGVEMMLSFGGYVVDSKIHQLDNHRSGAPGFLQHSRCVSSLKLKDTGWLKDS</sequence>
<gene>
    <name evidence="1" type="ORF">Pfra01_003021800</name>
</gene>
<evidence type="ECO:0000313" key="1">
    <source>
        <dbReference type="EMBL" id="GMG17563.1"/>
    </source>
</evidence>
<dbReference type="Proteomes" id="UP001165121">
    <property type="component" value="Unassembled WGS sequence"/>
</dbReference>
<dbReference type="EMBL" id="BSXT01019031">
    <property type="protein sequence ID" value="GMG17563.1"/>
    <property type="molecule type" value="Genomic_DNA"/>
</dbReference>
<accession>A0A9W7DBD4</accession>
<name>A0A9W7DBD4_9STRA</name>